<comment type="caution">
    <text evidence="1">The sequence shown here is derived from an EMBL/GenBank/DDBJ whole genome shotgun (WGS) entry which is preliminary data.</text>
</comment>
<accession>A0ABT1ADR7</accession>
<reference evidence="1" key="2">
    <citation type="journal article" date="2023" name="Front. Microbiol.">
        <title>Ralstonia chuxiongensis sp. nov., Ralstonia mojiangensis sp. nov., and Ralstonia soli sp. nov., isolated from tobacco fields, are three novel species in the family Burkholderiaceae.</title>
        <authorList>
            <person name="Lu C.H."/>
            <person name="Zhang Y.Y."/>
            <person name="Jiang N."/>
            <person name="Chen W."/>
            <person name="Shao X."/>
            <person name="Zhao Z.M."/>
            <person name="Lu W.L."/>
            <person name="Hu X."/>
            <person name="Xi Y.X."/>
            <person name="Zou S.Y."/>
            <person name="Wei Q.J."/>
            <person name="Lin Z.L."/>
            <person name="Gong L."/>
            <person name="Gai X.T."/>
            <person name="Zhang L.Q."/>
            <person name="Li J.Y."/>
            <person name="Jin Y."/>
            <person name="Xia Z.Y."/>
        </authorList>
    </citation>
    <scope>NUCLEOTIDE SEQUENCE</scope>
    <source>
        <strain evidence="1">21MJYT02-11</strain>
    </source>
</reference>
<dbReference type="EMBL" id="JAMXHT010000001">
    <property type="protein sequence ID" value="MCO5396578.1"/>
    <property type="molecule type" value="Genomic_DNA"/>
</dbReference>
<gene>
    <name evidence="1" type="ORF">NG900_00010</name>
</gene>
<dbReference type="Proteomes" id="UP001162811">
    <property type="component" value="Unassembled WGS sequence"/>
</dbReference>
<proteinExistence type="predicted"/>
<keyword evidence="2" id="KW-1185">Reference proteome</keyword>
<reference evidence="1" key="1">
    <citation type="submission" date="2022-06" db="EMBL/GenBank/DDBJ databases">
        <authorList>
            <person name="Lu C.-H."/>
        </authorList>
    </citation>
    <scope>NUCLEOTIDE SEQUENCE</scope>
    <source>
        <strain evidence="1">21MJYT02-11</strain>
    </source>
</reference>
<organism evidence="1 2">
    <name type="scientific">Ralstonia soli</name>
    <dbReference type="NCBI Taxonomy" id="2953896"/>
    <lineage>
        <taxon>Bacteria</taxon>
        <taxon>Pseudomonadati</taxon>
        <taxon>Pseudomonadota</taxon>
        <taxon>Betaproteobacteria</taxon>
        <taxon>Burkholderiales</taxon>
        <taxon>Burkholderiaceae</taxon>
        <taxon>Ralstonia</taxon>
    </lineage>
</organism>
<evidence type="ECO:0000313" key="1">
    <source>
        <dbReference type="EMBL" id="MCO5396578.1"/>
    </source>
</evidence>
<evidence type="ECO:0000313" key="2">
    <source>
        <dbReference type="Proteomes" id="UP001162811"/>
    </source>
</evidence>
<evidence type="ECO:0008006" key="3">
    <source>
        <dbReference type="Google" id="ProtNLM"/>
    </source>
</evidence>
<name>A0ABT1ADR7_9RALS</name>
<sequence length="425" mass="44305">MHDVTRTDASRRLVSCALVLAAVVTLPSCASWSALSHYPTVPEYCPNGDTKAACKDLPFVAEQVRLAAGDATHMTDAMKSELVASTATDVATFGLAAAFGVKLVHGNTLTNGAKNLALGAGATYVAGNLFFPRTTEQVQLGTRSALMCVAARGNDLLGAYGTLTAQIEETSRQVAQLPTGCQADTQYAALVRTRDAAQDALRSVRDSQVSLAQLLFRARLAAHDGLQAQLDTQRPNPDAYLAAGKSALTAAGSLASATATATTGATGTLFGLTLKNQNFGFMENVIPVNACTDEDRKTMSQLQTTFEGYKQTLNEVVNSVADAGKDCLSATPAVVTPLSASQTTVTLHAGENGTVVVVSGGRSPLYADWVGTLPKDSDAGYSWLVANQQIRLAAPANASGGTYTLRIRDSAARPANLDITVTTVK</sequence>
<protein>
    <recommendedName>
        <fullName evidence="3">Lipoprotein</fullName>
    </recommendedName>
</protein>
<dbReference type="RefSeq" id="WP_252675503.1">
    <property type="nucleotide sequence ID" value="NZ_JAMXHT010000001.1"/>
</dbReference>